<dbReference type="InterPro" id="IPR035890">
    <property type="entry name" value="Anti-sigma-28_factor_FlgM_sf"/>
</dbReference>
<dbReference type="InterPro" id="IPR031316">
    <property type="entry name" value="FlgM_C"/>
</dbReference>
<keyword evidence="4" id="KW-1185">Reference proteome</keyword>
<dbReference type="EMBL" id="JACHFR010000002">
    <property type="protein sequence ID" value="MBB5218893.1"/>
    <property type="molecule type" value="Genomic_DNA"/>
</dbReference>
<evidence type="ECO:0000313" key="4">
    <source>
        <dbReference type="Proteomes" id="UP000578697"/>
    </source>
</evidence>
<dbReference type="Proteomes" id="UP000578697">
    <property type="component" value="Unassembled WGS sequence"/>
</dbReference>
<name>A0A840SH92_9SPIR</name>
<organism evidence="3 4">
    <name type="scientific">Treponema rectale</name>
    <dbReference type="NCBI Taxonomy" id="744512"/>
    <lineage>
        <taxon>Bacteria</taxon>
        <taxon>Pseudomonadati</taxon>
        <taxon>Spirochaetota</taxon>
        <taxon>Spirochaetia</taxon>
        <taxon>Spirochaetales</taxon>
        <taxon>Treponemataceae</taxon>
        <taxon>Treponema</taxon>
    </lineage>
</organism>
<feature type="region of interest" description="Disordered" evidence="1">
    <location>
        <begin position="1"/>
        <end position="35"/>
    </location>
</feature>
<comment type="caution">
    <text evidence="3">The sequence shown here is derived from an EMBL/GenBank/DDBJ whole genome shotgun (WGS) entry which is preliminary data.</text>
</comment>
<feature type="domain" description="Anti-sigma-28 factor FlgM C-terminal" evidence="2">
    <location>
        <begin position="32"/>
        <end position="87"/>
    </location>
</feature>
<evidence type="ECO:0000259" key="2">
    <source>
        <dbReference type="Pfam" id="PF04316"/>
    </source>
</evidence>
<proteinExistence type="predicted"/>
<evidence type="ECO:0000313" key="3">
    <source>
        <dbReference type="EMBL" id="MBB5218893.1"/>
    </source>
</evidence>
<evidence type="ECO:0000256" key="1">
    <source>
        <dbReference type="SAM" id="MobiDB-lite"/>
    </source>
</evidence>
<dbReference type="RefSeq" id="WP_184652333.1">
    <property type="nucleotide sequence ID" value="NZ_JACHFR010000002.1"/>
</dbReference>
<feature type="compositionally biased region" description="Low complexity" evidence="1">
    <location>
        <begin position="25"/>
        <end position="34"/>
    </location>
</feature>
<feature type="compositionally biased region" description="Polar residues" evidence="1">
    <location>
        <begin position="11"/>
        <end position="24"/>
    </location>
</feature>
<keyword evidence="3" id="KW-0966">Cell projection</keyword>
<reference evidence="3 4" key="1">
    <citation type="submission" date="2020-08" db="EMBL/GenBank/DDBJ databases">
        <title>Genomic Encyclopedia of Type Strains, Phase IV (KMG-IV): sequencing the most valuable type-strain genomes for metagenomic binning, comparative biology and taxonomic classification.</title>
        <authorList>
            <person name="Goeker M."/>
        </authorList>
    </citation>
    <scope>NUCLEOTIDE SEQUENCE [LARGE SCALE GENOMIC DNA]</scope>
    <source>
        <strain evidence="3 4">DSM 103679</strain>
    </source>
</reference>
<sequence>MMIDKVAGVNPLNNLQETKRTNSAKSVRSSSDEISVSKEAKAMSEAYYLNKVAEETPDVRTDLVEQIKQKIRDPNYLSSETIAATADRILSAYGF</sequence>
<protein>
    <submittedName>
        <fullName evidence="3">Negative regulator of flagellin synthesis FlgM</fullName>
    </submittedName>
</protein>
<gene>
    <name evidence="3" type="ORF">HNP77_001262</name>
</gene>
<dbReference type="SUPFAM" id="SSF101498">
    <property type="entry name" value="Anti-sigma factor FlgM"/>
    <property type="match status" value="1"/>
</dbReference>
<keyword evidence="3" id="KW-0969">Cilium</keyword>
<dbReference type="Pfam" id="PF04316">
    <property type="entry name" value="FlgM"/>
    <property type="match status" value="1"/>
</dbReference>
<keyword evidence="3" id="KW-0282">Flagellum</keyword>
<accession>A0A840SH92</accession>
<dbReference type="AlphaFoldDB" id="A0A840SH92"/>